<dbReference type="PROSITE" id="PS00092">
    <property type="entry name" value="N6_MTASE"/>
    <property type="match status" value="1"/>
</dbReference>
<evidence type="ECO:0000313" key="8">
    <source>
        <dbReference type="EMBL" id="APE38795.1"/>
    </source>
</evidence>
<dbReference type="GO" id="GO:0006304">
    <property type="term" value="P:DNA modification"/>
    <property type="evidence" value="ECO:0007669"/>
    <property type="project" value="InterPro"/>
</dbReference>
<reference evidence="8" key="1">
    <citation type="submission" date="2016-11" db="EMBL/GenBank/DDBJ databases">
        <authorList>
            <person name="Jaros S."/>
            <person name="Januszkiewicz K."/>
            <person name="Wedrychowicz H."/>
        </authorList>
    </citation>
    <scope>NUCLEOTIDE SEQUENCE [LARGE SCALE GENOMIC DNA]</scope>
    <source>
        <strain evidence="8">Y48</strain>
    </source>
</reference>
<dbReference type="REBASE" id="165987">
    <property type="entry name" value="NsoY48ORF27945P"/>
</dbReference>
<protein>
    <recommendedName>
        <fullName evidence="1">site-specific DNA-methyltransferase (adenine-specific)</fullName>
        <ecNumber evidence="1">2.1.1.72</ecNumber>
    </recommendedName>
</protein>
<accession>A0A1J0W3B9</accession>
<evidence type="ECO:0000256" key="1">
    <source>
        <dbReference type="ARBA" id="ARBA00011900"/>
    </source>
</evidence>
<gene>
    <name evidence="8" type="ORF">BOX37_27945</name>
</gene>
<dbReference type="RefSeq" id="WP_071931952.1">
    <property type="nucleotide sequence ID" value="NZ_CP018082.1"/>
</dbReference>
<evidence type="ECO:0000313" key="9">
    <source>
        <dbReference type="Proteomes" id="UP000183810"/>
    </source>
</evidence>
<dbReference type="InterPro" id="IPR050953">
    <property type="entry name" value="N4_N6_ade-DNA_methylase"/>
</dbReference>
<evidence type="ECO:0000256" key="5">
    <source>
        <dbReference type="ARBA" id="ARBA00047942"/>
    </source>
</evidence>
<feature type="domain" description="DUF7008" evidence="7">
    <location>
        <begin position="816"/>
        <end position="1167"/>
    </location>
</feature>
<dbReference type="InterPro" id="IPR054277">
    <property type="entry name" value="DUF7008"/>
</dbReference>
<dbReference type="KEGG" id="nsl:BOX37_27945"/>
<proteinExistence type="predicted"/>
<dbReference type="NCBIfam" id="NF033451">
    <property type="entry name" value="BREX_2_MTaseX"/>
    <property type="match status" value="1"/>
</dbReference>
<dbReference type="AlphaFoldDB" id="A0A1J0W3B9"/>
<evidence type="ECO:0000256" key="3">
    <source>
        <dbReference type="ARBA" id="ARBA00022679"/>
    </source>
</evidence>
<evidence type="ECO:0000256" key="2">
    <source>
        <dbReference type="ARBA" id="ARBA00022603"/>
    </source>
</evidence>
<dbReference type="PANTHER" id="PTHR33841">
    <property type="entry name" value="DNA METHYLTRANSFERASE YEEA-RELATED"/>
    <property type="match status" value="1"/>
</dbReference>
<dbReference type="GO" id="GO:0009007">
    <property type="term" value="F:site-specific DNA-methyltransferase (adenine-specific) activity"/>
    <property type="evidence" value="ECO:0007669"/>
    <property type="project" value="UniProtKB-EC"/>
</dbReference>
<dbReference type="EMBL" id="CP018082">
    <property type="protein sequence ID" value="APE38795.1"/>
    <property type="molecule type" value="Genomic_DNA"/>
</dbReference>
<dbReference type="Pfam" id="PF22654">
    <property type="entry name" value="DUF7008"/>
    <property type="match status" value="1"/>
</dbReference>
<keyword evidence="3 8" id="KW-0808">Transferase</keyword>
<organism evidence="8 9">
    <name type="scientific">Nocardia mangyaensis</name>
    <dbReference type="NCBI Taxonomy" id="2213200"/>
    <lineage>
        <taxon>Bacteria</taxon>
        <taxon>Bacillati</taxon>
        <taxon>Actinomycetota</taxon>
        <taxon>Actinomycetes</taxon>
        <taxon>Mycobacteriales</taxon>
        <taxon>Nocardiaceae</taxon>
        <taxon>Nocardia</taxon>
    </lineage>
</organism>
<dbReference type="GO" id="GO:0032259">
    <property type="term" value="P:methylation"/>
    <property type="evidence" value="ECO:0007669"/>
    <property type="project" value="UniProtKB-KW"/>
</dbReference>
<sequence length="1172" mass="130808">MIELKALQGQVKYLVDDLRTQVAASGELAVDLQSEYAEARSAERLGVTFETWLEDELDQAAVAWVLGCVFVRFCEDNELIKEIWLGGPESGASTERALQALQGYLVANPTHNDRHWLRGAFSHLKGLRATSKIFDEHNDVWRFDISAEAAEKLSEFFRRGAGHRSLKSETIETRFLGDLYQNLSIHAQKKYALLQTPDFVEEFILDRTFDPALKEFGLAEMSVIDPTCGSGHFLLGSFDRLLRLWRQREPGTSIDTIVERALGQVTGVDLNPIAVAIARFRLLVAALRATGRRDLNTAYPVRVATGDSLLGWTREDSRFQGDLFAESEGRPVFAYHAEDGDLLAEYLRPGAYTVVVGNPPYITVKDPKVNELYRSLYGEVCYRQYALTVPFAKRFFDLAIKGSSQDGRGAGFVGQITGNAFMKREFGKKLINEYFAAKVDLAEIIDTSAAYIPGHGTPTVILVGRNRLVSPRYSGPILAVLGVRGEPSQPDDPSDGLVWTAIVTGIDHPGLDSNWVNVANLARERFDSHPWSLAGGGSGDLVAEIEDGCSRLSEMVDSVGRTTATGADDVYFLPDISTARRVGDEDFTRELVIGEYVRDYGFGGSIQVRNPYSDNLNRSVVAEDARLVSVSLWPHRALLAKRMIFGQTITDNGRPWYSHLENYTSKLQVELGIGFSFVSTHNHFSLDRGRRLFNRTAPVIKLPAGATEDDHLGLLGVLNSSTACFWLKQVSHDKGSQSGTGGFMHDEWERFYEFTGTKLEQFPLPSSYPAVLSLELDTLARVLAACTPAVIAVSEVPNQGCLASARAEYESTRAKMIAAQEELDWEVYRLYGLLDEDLTAVKPPELELGQRAFEIMLARKLSAGGSETQWFARHNSIPITELPDHWLADYRAVVERRIAVIESDRNIGLIERPEFKRRWATDGWDAMQAVALRDWLLDRLEAPEMWGGNPTSLSVAQLADRVRHDEDFRSVLDLWVGTDQHDLVKSLGKLIADEHVPFLPSARYKPTGLRKRAQWERTWASQRREDVGEVVDIAAPPRYSSTDFTKSSYWRNRGRLDVPKERFISYPSVGRDGDPTLLLGWAGWDHLDQARALAAMYMDRKTAGGWPAERLLPILAGLAELEPWLRQWHGEPKAGYPGTPAEFFTGLIDGELSGLGSDRNKLTELRGVEELA</sequence>
<dbReference type="PRINTS" id="PR00507">
    <property type="entry name" value="N12N6MTFRASE"/>
</dbReference>
<dbReference type="Proteomes" id="UP000183810">
    <property type="component" value="Chromosome"/>
</dbReference>
<dbReference type="PANTHER" id="PTHR33841:SF1">
    <property type="entry name" value="DNA METHYLTRANSFERASE A"/>
    <property type="match status" value="1"/>
</dbReference>
<dbReference type="InterPro" id="IPR029063">
    <property type="entry name" value="SAM-dependent_MTases_sf"/>
</dbReference>
<comment type="catalytic activity">
    <reaction evidence="5">
        <text>a 2'-deoxyadenosine in DNA + S-adenosyl-L-methionine = an N(6)-methyl-2'-deoxyadenosine in DNA + S-adenosyl-L-homocysteine + H(+)</text>
        <dbReference type="Rhea" id="RHEA:15197"/>
        <dbReference type="Rhea" id="RHEA-COMP:12418"/>
        <dbReference type="Rhea" id="RHEA-COMP:12419"/>
        <dbReference type="ChEBI" id="CHEBI:15378"/>
        <dbReference type="ChEBI" id="CHEBI:57856"/>
        <dbReference type="ChEBI" id="CHEBI:59789"/>
        <dbReference type="ChEBI" id="CHEBI:90615"/>
        <dbReference type="ChEBI" id="CHEBI:90616"/>
        <dbReference type="EC" id="2.1.1.72"/>
    </reaction>
</comment>
<keyword evidence="4" id="KW-0949">S-adenosyl-L-methionine</keyword>
<dbReference type="EC" id="2.1.1.72" evidence="1"/>
<evidence type="ECO:0000259" key="6">
    <source>
        <dbReference type="Pfam" id="PF07669"/>
    </source>
</evidence>
<dbReference type="InterPro" id="IPR002052">
    <property type="entry name" value="DNA_methylase_N6_adenine_CS"/>
</dbReference>
<keyword evidence="2 8" id="KW-0489">Methyltransferase</keyword>
<dbReference type="OrthoDB" id="4280289at2"/>
<dbReference type="Pfam" id="PF07669">
    <property type="entry name" value="Eco57I"/>
    <property type="match status" value="1"/>
</dbReference>
<dbReference type="InterPro" id="IPR011639">
    <property type="entry name" value="MethylTrfase_TaqI-like_dom"/>
</dbReference>
<keyword evidence="9" id="KW-1185">Reference proteome</keyword>
<feature type="domain" description="Type II methyltransferase M.TaqI-like" evidence="6">
    <location>
        <begin position="264"/>
        <end position="448"/>
    </location>
</feature>
<dbReference type="SUPFAM" id="SSF53335">
    <property type="entry name" value="S-adenosyl-L-methionine-dependent methyltransferases"/>
    <property type="match status" value="1"/>
</dbReference>
<dbReference type="Gene3D" id="3.40.50.150">
    <property type="entry name" value="Vaccinia Virus protein VP39"/>
    <property type="match status" value="1"/>
</dbReference>
<evidence type="ECO:0000259" key="7">
    <source>
        <dbReference type="Pfam" id="PF22654"/>
    </source>
</evidence>
<dbReference type="GO" id="GO:0003676">
    <property type="term" value="F:nucleic acid binding"/>
    <property type="evidence" value="ECO:0007669"/>
    <property type="project" value="InterPro"/>
</dbReference>
<evidence type="ECO:0000256" key="4">
    <source>
        <dbReference type="ARBA" id="ARBA00022691"/>
    </source>
</evidence>
<name>A0A1J0W3B9_9NOCA</name>